<sequence>MFYEKKVLVLAPHTDDAELGAGGLIAKALRNKCEVYVAAFSAAQESLPSGFSDDATEKEFNTSMELLGVTHHKLFNFKVRHFDMYRQEILQAMIELKREFSPDVVVMPSLNDVHQDHQVVANESVRAYKQSSILMYEMPWNNLILKSNLFLHLNENDLQMKLAAINCYKSQLVKGSRYLSDDFIRSFLSLNSARTGREGFAEAFEILRLVE</sequence>
<dbReference type="PANTHER" id="PTHR12993">
    <property type="entry name" value="N-ACETYLGLUCOSAMINYL-PHOSPHATIDYLINOSITOL DE-N-ACETYLASE-RELATED"/>
    <property type="match status" value="1"/>
</dbReference>
<dbReference type="Pfam" id="PF02585">
    <property type="entry name" value="PIG-L"/>
    <property type="match status" value="1"/>
</dbReference>
<dbReference type="Proteomes" id="UP000286985">
    <property type="component" value="Unassembled WGS sequence"/>
</dbReference>
<proteinExistence type="predicted"/>
<dbReference type="InterPro" id="IPR003737">
    <property type="entry name" value="GlcNAc_PI_deacetylase-related"/>
</dbReference>
<evidence type="ECO:0000313" key="2">
    <source>
        <dbReference type="Proteomes" id="UP000286985"/>
    </source>
</evidence>
<dbReference type="STRING" id="519452.SAMN04488139_0561"/>
<dbReference type="OrthoDB" id="9790023at2"/>
<dbReference type="EMBL" id="PIPU01000001">
    <property type="protein sequence ID" value="RUO49326.1"/>
    <property type="molecule type" value="Genomic_DNA"/>
</dbReference>
<dbReference type="RefSeq" id="WP_092837252.1">
    <property type="nucleotide sequence ID" value="NZ_FPCF01000001.1"/>
</dbReference>
<protein>
    <submittedName>
        <fullName evidence="1">GlcNAc-PI de-N-acetylase</fullName>
    </submittedName>
</protein>
<dbReference type="Gene3D" id="3.40.50.10320">
    <property type="entry name" value="LmbE-like"/>
    <property type="match status" value="1"/>
</dbReference>
<dbReference type="AlphaFoldDB" id="A0A432XKV9"/>
<organism evidence="1 2">
    <name type="scientific">Pseudidiomarina donghaiensis</name>
    <dbReference type="NCBI Taxonomy" id="519452"/>
    <lineage>
        <taxon>Bacteria</taxon>
        <taxon>Pseudomonadati</taxon>
        <taxon>Pseudomonadota</taxon>
        <taxon>Gammaproteobacteria</taxon>
        <taxon>Alteromonadales</taxon>
        <taxon>Idiomarinaceae</taxon>
        <taxon>Pseudidiomarina</taxon>
    </lineage>
</organism>
<comment type="caution">
    <text evidence="1">The sequence shown here is derived from an EMBL/GenBank/DDBJ whole genome shotgun (WGS) entry which is preliminary data.</text>
</comment>
<gene>
    <name evidence="1" type="ORF">CWE24_02130</name>
</gene>
<dbReference type="InterPro" id="IPR024078">
    <property type="entry name" value="LmbE-like_dom_sf"/>
</dbReference>
<dbReference type="PANTHER" id="PTHR12993:SF11">
    <property type="entry name" value="N-ACETYLGLUCOSAMINYL-PHOSPHATIDYLINOSITOL DE-N-ACETYLASE"/>
    <property type="match status" value="1"/>
</dbReference>
<dbReference type="GO" id="GO:0016811">
    <property type="term" value="F:hydrolase activity, acting on carbon-nitrogen (but not peptide) bonds, in linear amides"/>
    <property type="evidence" value="ECO:0007669"/>
    <property type="project" value="TreeGrafter"/>
</dbReference>
<dbReference type="SUPFAM" id="SSF102588">
    <property type="entry name" value="LmbE-like"/>
    <property type="match status" value="1"/>
</dbReference>
<reference evidence="2" key="1">
    <citation type="journal article" date="2018" name="Front. Microbiol.">
        <title>Genome-Based Analysis Reveals the Taxonomy and Diversity of the Family Idiomarinaceae.</title>
        <authorList>
            <person name="Liu Y."/>
            <person name="Lai Q."/>
            <person name="Shao Z."/>
        </authorList>
    </citation>
    <scope>NUCLEOTIDE SEQUENCE [LARGE SCALE GENOMIC DNA]</scope>
    <source>
        <strain evidence="2">908033</strain>
    </source>
</reference>
<evidence type="ECO:0000313" key="1">
    <source>
        <dbReference type="EMBL" id="RUO49326.1"/>
    </source>
</evidence>
<name>A0A432XKV9_9GAMM</name>
<keyword evidence="2" id="KW-1185">Reference proteome</keyword>
<accession>A0A432XKV9</accession>